<protein>
    <submittedName>
        <fullName evidence="2">Uncharacterized protein</fullName>
    </submittedName>
</protein>
<dbReference type="GO" id="GO:0005654">
    <property type="term" value="C:nucleoplasm"/>
    <property type="evidence" value="ECO:0007669"/>
    <property type="project" value="TreeGrafter"/>
</dbReference>
<dbReference type="AlphaFoldDB" id="J5SQ05"/>
<organism evidence="2 3">
    <name type="scientific">Trichosporon asahii var. asahii (strain ATCC 90039 / CBS 2479 / JCM 2466 / KCTC 7840 / NBRC 103889/ NCYC 2677 / UAMH 7654)</name>
    <name type="common">Yeast</name>
    <dbReference type="NCBI Taxonomy" id="1186058"/>
    <lineage>
        <taxon>Eukaryota</taxon>
        <taxon>Fungi</taxon>
        <taxon>Dikarya</taxon>
        <taxon>Basidiomycota</taxon>
        <taxon>Agaricomycotina</taxon>
        <taxon>Tremellomycetes</taxon>
        <taxon>Trichosporonales</taxon>
        <taxon>Trichosporonaceae</taxon>
        <taxon>Trichosporon</taxon>
    </lineage>
</organism>
<dbReference type="PANTHER" id="PTHR46588:SF1">
    <property type="entry name" value="SERINE_THREONINE_TYROSINE-INTERACTING PROTEIN"/>
    <property type="match status" value="1"/>
</dbReference>
<sequence>MTTASPTAVVNPPKGWRRGHIHGGPAAHAHEADNRYEMRREAQEIIPGVFLGPIQASTNLNRLKSMGITHILCLRDSVEARLVFPRFPTEFQYLTMDVSDSDFGWEYTTALGYVQSKRYCVAPASLREYAAIAAAQKSVTGVPASMGVHKRVWDGEGEVSDRQAPGRKRALSTDMDMD</sequence>
<reference evidence="2 3" key="1">
    <citation type="journal article" date="2012" name="Eukaryot. Cell">
        <title>Draft genome sequence of CBS 2479, the standard type strain of Trichosporon asahii.</title>
        <authorList>
            <person name="Yang R.Y."/>
            <person name="Li H.T."/>
            <person name="Zhu H."/>
            <person name="Zhou G.P."/>
            <person name="Wang M."/>
            <person name="Wang L."/>
        </authorList>
    </citation>
    <scope>NUCLEOTIDE SEQUENCE [LARGE SCALE GENOMIC DNA]</scope>
    <source>
        <strain evidence="3">ATCC 90039 / CBS 2479 / JCM 2466 / KCTC 7840 / NCYC 2677 / UAMH 7654</strain>
    </source>
</reference>
<dbReference type="OrthoDB" id="2017893at2759"/>
<feature type="region of interest" description="Disordered" evidence="1">
    <location>
        <begin position="157"/>
        <end position="178"/>
    </location>
</feature>
<dbReference type="InterPro" id="IPR029021">
    <property type="entry name" value="Prot-tyrosine_phosphatase-like"/>
</dbReference>
<dbReference type="GO" id="GO:0005737">
    <property type="term" value="C:cytoplasm"/>
    <property type="evidence" value="ECO:0007669"/>
    <property type="project" value="TreeGrafter"/>
</dbReference>
<dbReference type="GO" id="GO:1990444">
    <property type="term" value="F:F-box domain binding"/>
    <property type="evidence" value="ECO:0007669"/>
    <property type="project" value="TreeGrafter"/>
</dbReference>
<dbReference type="GO" id="GO:0062026">
    <property type="term" value="P:negative regulation of SCF-dependent proteasomal ubiquitin-dependent catabolic process"/>
    <property type="evidence" value="ECO:0007669"/>
    <property type="project" value="TreeGrafter"/>
</dbReference>
<gene>
    <name evidence="2" type="ORF">A1Q1_04398</name>
</gene>
<dbReference type="GO" id="GO:0070372">
    <property type="term" value="P:regulation of ERK1 and ERK2 cascade"/>
    <property type="evidence" value="ECO:0007669"/>
    <property type="project" value="TreeGrafter"/>
</dbReference>
<dbReference type="KEGG" id="tasa:A1Q1_04398"/>
<dbReference type="SUPFAM" id="SSF52799">
    <property type="entry name" value="(Phosphotyrosine protein) phosphatases II"/>
    <property type="match status" value="1"/>
</dbReference>
<dbReference type="Proteomes" id="UP000002748">
    <property type="component" value="Unassembled WGS sequence"/>
</dbReference>
<proteinExistence type="predicted"/>
<accession>J5SQ05</accession>
<evidence type="ECO:0000313" key="3">
    <source>
        <dbReference type="Proteomes" id="UP000002748"/>
    </source>
</evidence>
<comment type="caution">
    <text evidence="2">The sequence shown here is derived from an EMBL/GenBank/DDBJ whole genome shotgun (WGS) entry which is preliminary data.</text>
</comment>
<dbReference type="VEuPathDB" id="FungiDB:A1Q1_04398"/>
<evidence type="ECO:0000313" key="2">
    <source>
        <dbReference type="EMBL" id="EJT46886.1"/>
    </source>
</evidence>
<dbReference type="EMBL" id="ALBS01000273">
    <property type="protein sequence ID" value="EJT46886.1"/>
    <property type="molecule type" value="Genomic_DNA"/>
</dbReference>
<dbReference type="RefSeq" id="XP_014178239.1">
    <property type="nucleotide sequence ID" value="XM_014322764.1"/>
</dbReference>
<dbReference type="GeneID" id="25987911"/>
<evidence type="ECO:0000256" key="1">
    <source>
        <dbReference type="SAM" id="MobiDB-lite"/>
    </source>
</evidence>
<dbReference type="Gene3D" id="3.90.190.10">
    <property type="entry name" value="Protein tyrosine phosphatase superfamily"/>
    <property type="match status" value="1"/>
</dbReference>
<dbReference type="HOGENOM" id="CLU_1511649_0_0_1"/>
<name>J5SQ05_TRIAS</name>
<dbReference type="InterPro" id="IPR052449">
    <property type="entry name" value="STYX-Interacting_Phosphatase"/>
</dbReference>
<dbReference type="PANTHER" id="PTHR46588">
    <property type="entry name" value="SERINE/THREONINE/TYROSINE-INTERACTING PROTEIN"/>
    <property type="match status" value="1"/>
</dbReference>